<dbReference type="Pfam" id="PF00144">
    <property type="entry name" value="Beta-lactamase"/>
    <property type="match status" value="1"/>
</dbReference>
<evidence type="ECO:0000256" key="1">
    <source>
        <dbReference type="SAM" id="SignalP"/>
    </source>
</evidence>
<dbReference type="SUPFAM" id="SSF56601">
    <property type="entry name" value="beta-lactamase/transpeptidase-like"/>
    <property type="match status" value="1"/>
</dbReference>
<keyword evidence="4" id="KW-1185">Reference proteome</keyword>
<accession>A0ABS9KH21</accession>
<feature type="domain" description="Beta-lactamase-related" evidence="2">
    <location>
        <begin position="137"/>
        <end position="446"/>
    </location>
</feature>
<dbReference type="PANTHER" id="PTHR46825">
    <property type="entry name" value="D-ALANYL-D-ALANINE-CARBOXYPEPTIDASE/ENDOPEPTIDASE AMPH"/>
    <property type="match status" value="1"/>
</dbReference>
<dbReference type="Proteomes" id="UP001165366">
    <property type="component" value="Unassembled WGS sequence"/>
</dbReference>
<dbReference type="InterPro" id="IPR012338">
    <property type="entry name" value="Beta-lactam/transpept-like"/>
</dbReference>
<gene>
    <name evidence="3" type="ORF">L6773_16375</name>
</gene>
<evidence type="ECO:0000259" key="2">
    <source>
        <dbReference type="Pfam" id="PF00144"/>
    </source>
</evidence>
<dbReference type="InterPro" id="IPR050491">
    <property type="entry name" value="AmpC-like"/>
</dbReference>
<dbReference type="InterPro" id="IPR001466">
    <property type="entry name" value="Beta-lactam-related"/>
</dbReference>
<keyword evidence="1" id="KW-0732">Signal</keyword>
<dbReference type="Gene3D" id="3.40.710.10">
    <property type="entry name" value="DD-peptidase/beta-lactamase superfamily"/>
    <property type="match status" value="1"/>
</dbReference>
<dbReference type="Gene3D" id="2.60.120.380">
    <property type="match status" value="1"/>
</dbReference>
<dbReference type="PANTHER" id="PTHR46825:SF9">
    <property type="entry name" value="BETA-LACTAMASE-RELATED DOMAIN-CONTAINING PROTEIN"/>
    <property type="match status" value="1"/>
</dbReference>
<proteinExistence type="predicted"/>
<organism evidence="3 4">
    <name type="scientific">Rhodohalobacter sulfatireducens</name>
    <dbReference type="NCBI Taxonomy" id="2911366"/>
    <lineage>
        <taxon>Bacteria</taxon>
        <taxon>Pseudomonadati</taxon>
        <taxon>Balneolota</taxon>
        <taxon>Balneolia</taxon>
        <taxon>Balneolales</taxon>
        <taxon>Balneolaceae</taxon>
        <taxon>Rhodohalobacter</taxon>
    </lineage>
</organism>
<feature type="chain" id="PRO_5047292598" evidence="1">
    <location>
        <begin position="21"/>
        <end position="665"/>
    </location>
</feature>
<evidence type="ECO:0000313" key="3">
    <source>
        <dbReference type="EMBL" id="MCG2590154.1"/>
    </source>
</evidence>
<reference evidence="3" key="1">
    <citation type="submission" date="2022-01" db="EMBL/GenBank/DDBJ databases">
        <authorList>
            <person name="Wang Y."/>
        </authorList>
    </citation>
    <scope>NUCLEOTIDE SEQUENCE</scope>
    <source>
        <strain evidence="3">WB101</strain>
    </source>
</reference>
<protein>
    <submittedName>
        <fullName evidence="3">Beta-lactamase family protein</fullName>
    </submittedName>
</protein>
<reference evidence="3" key="2">
    <citation type="submission" date="2024-05" db="EMBL/GenBank/DDBJ databases">
        <title>Rhodohalobacter halophilus gen. nov., sp. nov., a moderately halophilic member of the family Balneolaceae.</title>
        <authorList>
            <person name="Xia J."/>
        </authorList>
    </citation>
    <scope>NUCLEOTIDE SEQUENCE</scope>
    <source>
        <strain evidence="3">WB101</strain>
    </source>
</reference>
<evidence type="ECO:0000313" key="4">
    <source>
        <dbReference type="Proteomes" id="UP001165366"/>
    </source>
</evidence>
<name>A0ABS9KH21_9BACT</name>
<dbReference type="RefSeq" id="WP_237855511.1">
    <property type="nucleotide sequence ID" value="NZ_JAKLWS010000027.1"/>
</dbReference>
<dbReference type="EMBL" id="JAKLWS010000027">
    <property type="protein sequence ID" value="MCG2590154.1"/>
    <property type="molecule type" value="Genomic_DNA"/>
</dbReference>
<comment type="caution">
    <text evidence="3">The sequence shown here is derived from an EMBL/GenBank/DDBJ whole genome shotgun (WGS) entry which is preliminary data.</text>
</comment>
<feature type="signal peptide" evidence="1">
    <location>
        <begin position="1"/>
        <end position="20"/>
    </location>
</feature>
<sequence length="665" mass="74672">MKTLFQFIILSLLLPSFLLSQNNYDKITPLTVGEAITDSLTSKSVHIYTVELDSTQFVFGHADQKTVDVVISVIGPQDERFGRFDFSARSKDTFQFDTESAGTYRIEITPFEEEEGTYSLSIDHVAPVAQEPAARVDQLMMEYTADDVPGGSVMVMKDGEVIFQEEYGMANLTYDIPFQKNTRHNIGSTSKQFTAFAILLLAEQGKLSLDDDIRNHIPELPVFEDTVRIKHLLSHTSGYREYLNTLSMTGKDISSQLGMDKIIEIVQNQPELQNKPGEEWNYNNTGFALMSEVVKRTTDTPFPQWMKENLFEPLEMNQTVVRASPGQVVDYRSTGYGRSEEGTYEAATDIAGAMGAGGIYTTMDDLQKWVNHLIDPKIGNKMMIEEMTNPFVLNDGDTTNYGLGLFVGEYKGLDYFHHGGADVAHRSMLMVFPDINAAVITQSNNAGINGNIPNSVADTFFKEYLEEDVEETGDESSEDVVTFEYDPENFEPLTGRYELEIQPGFILTFDRDGNRIYTQATNQPEIDLTATSDSTFTLAGVDASITFHLNEDQSADSLTLHQNGQHIAHKVEWNPSMNELDEFTGRYFSEEIQTIYNVAVEDSSLVLKNYQMDDMEMNPGNIDEFSAGFPMGSIEFQRSETGDITGFKASNGRTRGVHFQKQELY</sequence>